<proteinExistence type="predicted"/>
<dbReference type="OrthoDB" id="9983560at2759"/>
<dbReference type="GO" id="GO:0050660">
    <property type="term" value="F:flavin adenine dinucleotide binding"/>
    <property type="evidence" value="ECO:0007669"/>
    <property type="project" value="InterPro"/>
</dbReference>
<dbReference type="InterPro" id="IPR016169">
    <property type="entry name" value="FAD-bd_PCMH_sub2"/>
</dbReference>
<reference evidence="2 3" key="1">
    <citation type="submission" date="2017-12" db="EMBL/GenBank/DDBJ databases">
        <title>Comparative genomics of Botrytis spp.</title>
        <authorList>
            <person name="Valero-Jimenez C.A."/>
            <person name="Tapia P."/>
            <person name="Veloso J."/>
            <person name="Silva-Moreno E."/>
            <person name="Staats M."/>
            <person name="Valdes J.H."/>
            <person name="Van Kan J.A.L."/>
        </authorList>
    </citation>
    <scope>NUCLEOTIDE SEQUENCE [LARGE SCALE GENOMIC DNA]</scope>
    <source>
        <strain evidence="2 3">MUCL2120</strain>
    </source>
</reference>
<dbReference type="InterPro" id="IPR012951">
    <property type="entry name" value="BBE"/>
</dbReference>
<dbReference type="Proteomes" id="UP000297452">
    <property type="component" value="Unassembled WGS sequence"/>
</dbReference>
<dbReference type="STRING" id="278944.A0A4Z1J548"/>
<name>A0A4Z1J548_9HELO</name>
<sequence length="88" mass="9880">MNAVFGTYLNYTDFSADFQSQNFMTNTTSPALAALTPDGAVHLNEADFQQPDWKRAFYGANYDRLDAVKAKYDHLNRFYALGAVGSDR</sequence>
<comment type="caution">
    <text evidence="2">The sequence shown here is derived from an EMBL/GenBank/DDBJ whole genome shotgun (WGS) entry which is preliminary data.</text>
</comment>
<keyword evidence="3" id="KW-1185">Reference proteome</keyword>
<dbReference type="Pfam" id="PF08031">
    <property type="entry name" value="BBE"/>
    <property type="match status" value="1"/>
</dbReference>
<dbReference type="EMBL" id="PQXJ01000055">
    <property type="protein sequence ID" value="TGO66740.1"/>
    <property type="molecule type" value="Genomic_DNA"/>
</dbReference>
<accession>A0A4Z1J548</accession>
<dbReference type="Gene3D" id="3.30.465.10">
    <property type="match status" value="1"/>
</dbReference>
<dbReference type="AlphaFoldDB" id="A0A4Z1J548"/>
<feature type="domain" description="Berberine/berberine-like" evidence="1">
    <location>
        <begin position="43"/>
        <end position="79"/>
    </location>
</feature>
<evidence type="ECO:0000259" key="1">
    <source>
        <dbReference type="Pfam" id="PF08031"/>
    </source>
</evidence>
<protein>
    <recommendedName>
        <fullName evidence="1">Berberine/berberine-like domain-containing protein</fullName>
    </recommendedName>
</protein>
<organism evidence="2 3">
    <name type="scientific">Botryotinia narcissicola</name>
    <dbReference type="NCBI Taxonomy" id="278944"/>
    <lineage>
        <taxon>Eukaryota</taxon>
        <taxon>Fungi</taxon>
        <taxon>Dikarya</taxon>
        <taxon>Ascomycota</taxon>
        <taxon>Pezizomycotina</taxon>
        <taxon>Leotiomycetes</taxon>
        <taxon>Helotiales</taxon>
        <taxon>Sclerotiniaceae</taxon>
        <taxon>Botryotinia</taxon>
    </lineage>
</organism>
<dbReference type="GO" id="GO:0016491">
    <property type="term" value="F:oxidoreductase activity"/>
    <property type="evidence" value="ECO:0007669"/>
    <property type="project" value="InterPro"/>
</dbReference>
<evidence type="ECO:0000313" key="3">
    <source>
        <dbReference type="Proteomes" id="UP000297452"/>
    </source>
</evidence>
<evidence type="ECO:0000313" key="2">
    <source>
        <dbReference type="EMBL" id="TGO66740.1"/>
    </source>
</evidence>
<gene>
    <name evidence="2" type="ORF">BOTNAR_0055g00270</name>
</gene>